<dbReference type="PANTHER" id="PTHR43490">
    <property type="entry name" value="(+)-NEOMENTHOL DEHYDROGENASE"/>
    <property type="match status" value="1"/>
</dbReference>
<dbReference type="PROSITE" id="PS00061">
    <property type="entry name" value="ADH_SHORT"/>
    <property type="match status" value="1"/>
</dbReference>
<dbReference type="InterPro" id="IPR036291">
    <property type="entry name" value="NAD(P)-bd_dom_sf"/>
</dbReference>
<evidence type="ECO:0000256" key="1">
    <source>
        <dbReference type="ARBA" id="ARBA00006484"/>
    </source>
</evidence>
<protein>
    <submittedName>
        <fullName evidence="5">NADP-dependent 3-hydroxy acid dehydrogenase YdfG</fullName>
    </submittedName>
</protein>
<dbReference type="Proteomes" id="UP000184485">
    <property type="component" value="Unassembled WGS sequence"/>
</dbReference>
<accession>A0A1M5I0V4</accession>
<evidence type="ECO:0000256" key="2">
    <source>
        <dbReference type="ARBA" id="ARBA00022857"/>
    </source>
</evidence>
<evidence type="ECO:0000256" key="3">
    <source>
        <dbReference type="ARBA" id="ARBA00023002"/>
    </source>
</evidence>
<dbReference type="EMBL" id="FQUP01000004">
    <property type="protein sequence ID" value="SHG21956.1"/>
    <property type="molecule type" value="Genomic_DNA"/>
</dbReference>
<evidence type="ECO:0000313" key="6">
    <source>
        <dbReference type="Proteomes" id="UP000184485"/>
    </source>
</evidence>
<dbReference type="AlphaFoldDB" id="A0A1M5I0V4"/>
<reference evidence="5 6" key="1">
    <citation type="submission" date="2016-11" db="EMBL/GenBank/DDBJ databases">
        <authorList>
            <person name="Jaros S."/>
            <person name="Januszkiewicz K."/>
            <person name="Wedrychowicz H."/>
        </authorList>
    </citation>
    <scope>NUCLEOTIDE SEQUENCE [LARGE SCALE GENOMIC DNA]</scope>
    <source>
        <strain evidence="5 6">DSM 19436</strain>
    </source>
</reference>
<proteinExistence type="inferred from homology"/>
<dbReference type="PRINTS" id="PR00080">
    <property type="entry name" value="SDRFAMILY"/>
</dbReference>
<dbReference type="Gene3D" id="3.40.50.720">
    <property type="entry name" value="NAD(P)-binding Rossmann-like Domain"/>
    <property type="match status" value="1"/>
</dbReference>
<dbReference type="Pfam" id="PF00106">
    <property type="entry name" value="adh_short"/>
    <property type="match status" value="1"/>
</dbReference>
<dbReference type="OrthoDB" id="9785826at2"/>
<dbReference type="InterPro" id="IPR020904">
    <property type="entry name" value="Sc_DH/Rdtase_CS"/>
</dbReference>
<comment type="similarity">
    <text evidence="1 4">Belongs to the short-chain dehydrogenases/reductases (SDR) family.</text>
</comment>
<keyword evidence="2" id="KW-0521">NADP</keyword>
<evidence type="ECO:0000313" key="5">
    <source>
        <dbReference type="EMBL" id="SHG21956.1"/>
    </source>
</evidence>
<sequence>MAENSHIALVTGANQGIGLQIATDLAANGLTVLLASRNLDRGKSAAQTIDGDVYPIQLDVTDNASIRAAVAEVEQQFGRLDILVNNAAISRANGQEVETMQDYVQRSRATLISVDEVRTIWETNVFGVLAVTQAFVPLLRKSKGARIVNVSSGLGSLTINAAPHPYRAAFNPGYGASKTALNAITLAFAIDLEAEGIKVNAVTPGFTSTALNNYEGTETVQQGAAEAVRVALLASDGPTGTFTGSIDETYPW</sequence>
<dbReference type="SUPFAM" id="SSF51735">
    <property type="entry name" value="NAD(P)-binding Rossmann-fold domains"/>
    <property type="match status" value="1"/>
</dbReference>
<dbReference type="PRINTS" id="PR00081">
    <property type="entry name" value="GDHRDH"/>
</dbReference>
<dbReference type="STRING" id="1122133.SAMN02745157_3702"/>
<dbReference type="GO" id="GO:0016491">
    <property type="term" value="F:oxidoreductase activity"/>
    <property type="evidence" value="ECO:0007669"/>
    <property type="project" value="UniProtKB-KW"/>
</dbReference>
<gene>
    <name evidence="5" type="ORF">SAMN02745157_3702</name>
</gene>
<dbReference type="InterPro" id="IPR002347">
    <property type="entry name" value="SDR_fam"/>
</dbReference>
<name>A0A1M5I0V4_9HYPH</name>
<evidence type="ECO:0000256" key="4">
    <source>
        <dbReference type="RuleBase" id="RU000363"/>
    </source>
</evidence>
<keyword evidence="3" id="KW-0560">Oxidoreductase</keyword>
<dbReference type="PANTHER" id="PTHR43490:SF99">
    <property type="entry name" value="SHORT-CHAIN DEHYDROGENASE_REDUCTASE"/>
    <property type="match status" value="1"/>
</dbReference>
<organism evidence="5 6">
    <name type="scientific">Kaistia soli DSM 19436</name>
    <dbReference type="NCBI Taxonomy" id="1122133"/>
    <lineage>
        <taxon>Bacteria</taxon>
        <taxon>Pseudomonadati</taxon>
        <taxon>Pseudomonadota</taxon>
        <taxon>Alphaproteobacteria</taxon>
        <taxon>Hyphomicrobiales</taxon>
        <taxon>Kaistiaceae</taxon>
        <taxon>Kaistia</taxon>
    </lineage>
</organism>
<keyword evidence="6" id="KW-1185">Reference proteome</keyword>
<dbReference type="RefSeq" id="WP_073055776.1">
    <property type="nucleotide sequence ID" value="NZ_FQUP01000004.1"/>
</dbReference>